<keyword evidence="3" id="KW-0804">Transcription</keyword>
<dbReference type="PANTHER" id="PTHR43132:SF2">
    <property type="entry name" value="ARSENICAL RESISTANCE OPERON REPRESSOR ARSR-RELATED"/>
    <property type="match status" value="1"/>
</dbReference>
<dbReference type="NCBIfam" id="NF033788">
    <property type="entry name" value="HTH_metalloreg"/>
    <property type="match status" value="1"/>
</dbReference>
<comment type="caution">
    <text evidence="5">The sequence shown here is derived from an EMBL/GenBank/DDBJ whole genome shotgun (WGS) entry which is preliminary data.</text>
</comment>
<feature type="domain" description="HTH arsR-type" evidence="4">
    <location>
        <begin position="1"/>
        <end position="95"/>
    </location>
</feature>
<dbReference type="InterPro" id="IPR011991">
    <property type="entry name" value="ArsR-like_HTH"/>
</dbReference>
<organism evidence="5 6">
    <name type="scientific">Planktothrix paucivesiculata PCC 9631</name>
    <dbReference type="NCBI Taxonomy" id="671071"/>
    <lineage>
        <taxon>Bacteria</taxon>
        <taxon>Bacillati</taxon>
        <taxon>Cyanobacteriota</taxon>
        <taxon>Cyanophyceae</taxon>
        <taxon>Oscillatoriophycideae</taxon>
        <taxon>Oscillatoriales</taxon>
        <taxon>Microcoleaceae</taxon>
        <taxon>Planktothrix</taxon>
    </lineage>
</organism>
<evidence type="ECO:0000259" key="4">
    <source>
        <dbReference type="PROSITE" id="PS50987"/>
    </source>
</evidence>
<dbReference type="PROSITE" id="PS50987">
    <property type="entry name" value="HTH_ARSR_2"/>
    <property type="match status" value="1"/>
</dbReference>
<dbReference type="Pfam" id="PF01022">
    <property type="entry name" value="HTH_5"/>
    <property type="match status" value="1"/>
</dbReference>
<dbReference type="Gene3D" id="1.10.10.10">
    <property type="entry name" value="Winged helix-like DNA-binding domain superfamily/Winged helix DNA-binding domain"/>
    <property type="match status" value="1"/>
</dbReference>
<keyword evidence="6" id="KW-1185">Reference proteome</keyword>
<keyword evidence="1" id="KW-0805">Transcription regulation</keyword>
<name>A0A7Z9BK60_9CYAN</name>
<dbReference type="PRINTS" id="PR00778">
    <property type="entry name" value="HTHARSR"/>
</dbReference>
<evidence type="ECO:0000313" key="5">
    <source>
        <dbReference type="EMBL" id="VXD12577.1"/>
    </source>
</evidence>
<sequence>MTFQPSYFKADFFKVLSNPLRIQILDTLRVGEKSVNDIAQWIEVEASSVSQQLAILRRYNLVKARRQGNYIFYCIRDPAIFQVLDAALEVFNNHLVEVRDVLENLEHPNSEDHK</sequence>
<proteinExistence type="predicted"/>
<dbReference type="InterPro" id="IPR036388">
    <property type="entry name" value="WH-like_DNA-bd_sf"/>
</dbReference>
<dbReference type="AlphaFoldDB" id="A0A7Z9BK60"/>
<reference evidence="5" key="1">
    <citation type="submission" date="2019-10" db="EMBL/GenBank/DDBJ databases">
        <authorList>
            <consortium name="Genoscope - CEA"/>
            <person name="William W."/>
        </authorList>
    </citation>
    <scope>NUCLEOTIDE SEQUENCE [LARGE SCALE GENOMIC DNA]</scope>
    <source>
        <strain evidence="5">BBR_PRJEB10994</strain>
    </source>
</reference>
<keyword evidence="2" id="KW-0238">DNA-binding</keyword>
<dbReference type="CDD" id="cd00090">
    <property type="entry name" value="HTH_ARSR"/>
    <property type="match status" value="1"/>
</dbReference>
<dbReference type="GO" id="GO:0003677">
    <property type="term" value="F:DNA binding"/>
    <property type="evidence" value="ECO:0007669"/>
    <property type="project" value="UniProtKB-KW"/>
</dbReference>
<dbReference type="InterPro" id="IPR036390">
    <property type="entry name" value="WH_DNA-bd_sf"/>
</dbReference>
<evidence type="ECO:0000256" key="2">
    <source>
        <dbReference type="ARBA" id="ARBA00023125"/>
    </source>
</evidence>
<dbReference type="InterPro" id="IPR001845">
    <property type="entry name" value="HTH_ArsR_DNA-bd_dom"/>
</dbReference>
<dbReference type="SUPFAM" id="SSF46785">
    <property type="entry name" value="Winged helix' DNA-binding domain"/>
    <property type="match status" value="1"/>
</dbReference>
<gene>
    <name evidence="5" type="ORF">PL9631_1060109</name>
</gene>
<dbReference type="EMBL" id="CZCS02000009">
    <property type="protein sequence ID" value="VXD12577.1"/>
    <property type="molecule type" value="Genomic_DNA"/>
</dbReference>
<dbReference type="InterPro" id="IPR051011">
    <property type="entry name" value="Metal_resp_trans_reg"/>
</dbReference>
<evidence type="ECO:0000256" key="3">
    <source>
        <dbReference type="ARBA" id="ARBA00023163"/>
    </source>
</evidence>
<evidence type="ECO:0000256" key="1">
    <source>
        <dbReference type="ARBA" id="ARBA00023015"/>
    </source>
</evidence>
<dbReference type="OrthoDB" id="529288at2"/>
<protein>
    <recommendedName>
        <fullName evidence="4">HTH arsR-type domain-containing protein</fullName>
    </recommendedName>
</protein>
<accession>A0A7Z9BK60</accession>
<dbReference type="RefSeq" id="WP_083623840.1">
    <property type="nucleotide sequence ID" value="NZ_LR735026.1"/>
</dbReference>
<dbReference type="GO" id="GO:0003700">
    <property type="term" value="F:DNA-binding transcription factor activity"/>
    <property type="evidence" value="ECO:0007669"/>
    <property type="project" value="InterPro"/>
</dbReference>
<dbReference type="Proteomes" id="UP000182190">
    <property type="component" value="Unassembled WGS sequence"/>
</dbReference>
<dbReference type="SMART" id="SM00418">
    <property type="entry name" value="HTH_ARSR"/>
    <property type="match status" value="1"/>
</dbReference>
<dbReference type="PANTHER" id="PTHR43132">
    <property type="entry name" value="ARSENICAL RESISTANCE OPERON REPRESSOR ARSR-RELATED"/>
    <property type="match status" value="1"/>
</dbReference>
<evidence type="ECO:0000313" key="6">
    <source>
        <dbReference type="Proteomes" id="UP000182190"/>
    </source>
</evidence>